<dbReference type="EMBL" id="GL870959">
    <property type="protein sequence ID" value="EGC39317.1"/>
    <property type="molecule type" value="Genomic_DNA"/>
</dbReference>
<dbReference type="InterPro" id="IPR051834">
    <property type="entry name" value="RING_finger_E3_ligase"/>
</dbReference>
<dbReference type="PROSITE" id="PS50089">
    <property type="entry name" value="ZF_RING_2"/>
    <property type="match status" value="1"/>
</dbReference>
<dbReference type="GeneID" id="10510063"/>
<dbReference type="KEGG" id="dpp:DICPUDRAFT_75082"/>
<feature type="compositionally biased region" description="Low complexity" evidence="5">
    <location>
        <begin position="45"/>
        <end position="62"/>
    </location>
</feature>
<evidence type="ECO:0000256" key="3">
    <source>
        <dbReference type="ARBA" id="ARBA00022833"/>
    </source>
</evidence>
<dbReference type="GO" id="GO:0006511">
    <property type="term" value="P:ubiquitin-dependent protein catabolic process"/>
    <property type="evidence" value="ECO:0000318"/>
    <property type="project" value="GO_Central"/>
</dbReference>
<proteinExistence type="predicted"/>
<evidence type="ECO:0000313" key="7">
    <source>
        <dbReference type="EMBL" id="EGC39317.1"/>
    </source>
</evidence>
<keyword evidence="3" id="KW-0862">Zinc</keyword>
<keyword evidence="2 4" id="KW-0863">Zinc-finger</keyword>
<evidence type="ECO:0000313" key="8">
    <source>
        <dbReference type="Proteomes" id="UP000001064"/>
    </source>
</evidence>
<organism evidence="7 8">
    <name type="scientific">Dictyostelium purpureum</name>
    <name type="common">Slime mold</name>
    <dbReference type="NCBI Taxonomy" id="5786"/>
    <lineage>
        <taxon>Eukaryota</taxon>
        <taxon>Amoebozoa</taxon>
        <taxon>Evosea</taxon>
        <taxon>Eumycetozoa</taxon>
        <taxon>Dictyostelia</taxon>
        <taxon>Dictyosteliales</taxon>
        <taxon>Dictyosteliaceae</taxon>
        <taxon>Dictyostelium</taxon>
    </lineage>
</organism>
<dbReference type="OrthoDB" id="18015at2759"/>
<dbReference type="SMART" id="SM00184">
    <property type="entry name" value="RING"/>
    <property type="match status" value="1"/>
</dbReference>
<dbReference type="InterPro" id="IPR001841">
    <property type="entry name" value="Znf_RING"/>
</dbReference>
<dbReference type="InParanoid" id="F0Z9L1"/>
<evidence type="ECO:0000259" key="6">
    <source>
        <dbReference type="PROSITE" id="PS50089"/>
    </source>
</evidence>
<protein>
    <recommendedName>
        <fullName evidence="6">RING-type domain-containing protein</fullName>
    </recommendedName>
</protein>
<dbReference type="STRING" id="5786.F0Z9L1"/>
<dbReference type="GO" id="GO:0061630">
    <property type="term" value="F:ubiquitin protein ligase activity"/>
    <property type="evidence" value="ECO:0000318"/>
    <property type="project" value="GO_Central"/>
</dbReference>
<evidence type="ECO:0000256" key="1">
    <source>
        <dbReference type="ARBA" id="ARBA00022723"/>
    </source>
</evidence>
<dbReference type="FunFam" id="3.30.40.10:FF:001471">
    <property type="entry name" value="Uncharacterized protein"/>
    <property type="match status" value="1"/>
</dbReference>
<reference evidence="8" key="1">
    <citation type="journal article" date="2011" name="Genome Biol.">
        <title>Comparative genomics of the social amoebae Dictyostelium discoideum and Dictyostelium purpureum.</title>
        <authorList>
            <consortium name="US DOE Joint Genome Institute (JGI-PGF)"/>
            <person name="Sucgang R."/>
            <person name="Kuo A."/>
            <person name="Tian X."/>
            <person name="Salerno W."/>
            <person name="Parikh A."/>
            <person name="Feasley C.L."/>
            <person name="Dalin E."/>
            <person name="Tu H."/>
            <person name="Huang E."/>
            <person name="Barry K."/>
            <person name="Lindquist E."/>
            <person name="Shapiro H."/>
            <person name="Bruce D."/>
            <person name="Schmutz J."/>
            <person name="Salamov A."/>
            <person name="Fey P."/>
            <person name="Gaudet P."/>
            <person name="Anjard C."/>
            <person name="Babu M.M."/>
            <person name="Basu S."/>
            <person name="Bushmanova Y."/>
            <person name="van der Wel H."/>
            <person name="Katoh-Kurasawa M."/>
            <person name="Dinh C."/>
            <person name="Coutinho P.M."/>
            <person name="Saito T."/>
            <person name="Elias M."/>
            <person name="Schaap P."/>
            <person name="Kay R.R."/>
            <person name="Henrissat B."/>
            <person name="Eichinger L."/>
            <person name="Rivero F."/>
            <person name="Putnam N.H."/>
            <person name="West C.M."/>
            <person name="Loomis W.F."/>
            <person name="Chisholm R.L."/>
            <person name="Shaulsky G."/>
            <person name="Strassmann J.E."/>
            <person name="Queller D.C."/>
            <person name="Kuspa A."/>
            <person name="Grigoriev I.V."/>
        </authorList>
    </citation>
    <scope>NUCLEOTIDE SEQUENCE [LARGE SCALE GENOMIC DNA]</scope>
    <source>
        <strain evidence="8">QSDP1</strain>
    </source>
</reference>
<dbReference type="FunCoup" id="F0Z9L1">
    <property type="interactions" value="12"/>
</dbReference>
<dbReference type="VEuPathDB" id="AmoebaDB:DICPUDRAFT_75082"/>
<dbReference type="GO" id="GO:0005634">
    <property type="term" value="C:nucleus"/>
    <property type="evidence" value="ECO:0000318"/>
    <property type="project" value="GO_Central"/>
</dbReference>
<dbReference type="GO" id="GO:0008270">
    <property type="term" value="F:zinc ion binding"/>
    <property type="evidence" value="ECO:0007669"/>
    <property type="project" value="UniProtKB-KW"/>
</dbReference>
<evidence type="ECO:0000256" key="5">
    <source>
        <dbReference type="SAM" id="MobiDB-lite"/>
    </source>
</evidence>
<evidence type="ECO:0000256" key="2">
    <source>
        <dbReference type="ARBA" id="ARBA00022771"/>
    </source>
</evidence>
<dbReference type="SUPFAM" id="SSF57850">
    <property type="entry name" value="RING/U-box"/>
    <property type="match status" value="1"/>
</dbReference>
<dbReference type="PANTHER" id="PTHR45931">
    <property type="entry name" value="SI:CH211-59O9.10"/>
    <property type="match status" value="1"/>
</dbReference>
<dbReference type="Pfam" id="PF13639">
    <property type="entry name" value="zf-RING_2"/>
    <property type="match status" value="1"/>
</dbReference>
<gene>
    <name evidence="7" type="ORF">DICPUDRAFT_75082</name>
</gene>
<dbReference type="RefSeq" id="XP_003284105.1">
    <property type="nucleotide sequence ID" value="XM_003284057.1"/>
</dbReference>
<dbReference type="Gene3D" id="3.30.40.10">
    <property type="entry name" value="Zinc/RING finger domain, C3HC4 (zinc finger)"/>
    <property type="match status" value="1"/>
</dbReference>
<keyword evidence="8" id="KW-1185">Reference proteome</keyword>
<sequence>FLLWVLALIAVTGTFLQIWYGLRYNSRIIEVNGGYFYPGNTPYNNSNNNNNNSSNNSSNSGHSHSHHTRLFFPNSQFSRLSHLMNPPLNLQLTLIDRDFDSNDYDMLLQLDNDITPHGGAKKEQIDLLPIHHIENQQDLDTFLNSGSSKDLQQKVCSICLDEFVVNDLIRTLPCIHHYHSDCIEKWLKIKSVCPVCKYEVVFDN</sequence>
<feature type="non-terminal residue" evidence="7">
    <location>
        <position position="1"/>
    </location>
</feature>
<feature type="region of interest" description="Disordered" evidence="5">
    <location>
        <begin position="45"/>
        <end position="66"/>
    </location>
</feature>
<dbReference type="PANTHER" id="PTHR45931:SF17">
    <property type="entry name" value="RING-TYPE DOMAIN-CONTAINING PROTEIN"/>
    <property type="match status" value="1"/>
</dbReference>
<dbReference type="AlphaFoldDB" id="F0Z9L1"/>
<evidence type="ECO:0000256" key="4">
    <source>
        <dbReference type="PROSITE-ProRule" id="PRU00175"/>
    </source>
</evidence>
<feature type="domain" description="RING-type" evidence="6">
    <location>
        <begin position="156"/>
        <end position="197"/>
    </location>
</feature>
<dbReference type="Proteomes" id="UP000001064">
    <property type="component" value="Unassembled WGS sequence"/>
</dbReference>
<name>F0Z9L1_DICPU</name>
<dbReference type="InterPro" id="IPR013083">
    <property type="entry name" value="Znf_RING/FYVE/PHD"/>
</dbReference>
<accession>F0Z9L1</accession>
<keyword evidence="1" id="KW-0479">Metal-binding</keyword>
<dbReference type="eggNOG" id="KOG0800">
    <property type="taxonomic scope" value="Eukaryota"/>
</dbReference>